<dbReference type="SUPFAM" id="SSF53474">
    <property type="entry name" value="alpha/beta-Hydrolases"/>
    <property type="match status" value="1"/>
</dbReference>
<evidence type="ECO:0000313" key="6">
    <source>
        <dbReference type="Proteomes" id="UP001310594"/>
    </source>
</evidence>
<evidence type="ECO:0000256" key="2">
    <source>
        <dbReference type="ARBA" id="ARBA00022801"/>
    </source>
</evidence>
<dbReference type="InterPro" id="IPR013595">
    <property type="entry name" value="Pept_S33_TAP-like_C"/>
</dbReference>
<name>A0AAN7ZR03_9PEZI</name>
<dbReference type="Gene3D" id="3.40.50.1820">
    <property type="entry name" value="alpha/beta hydrolase"/>
    <property type="match status" value="1"/>
</dbReference>
<keyword evidence="2" id="KW-0378">Hydrolase</keyword>
<accession>A0AAN7ZR03</accession>
<dbReference type="InterPro" id="IPR051601">
    <property type="entry name" value="Serine_prot/Carboxylest_S33"/>
</dbReference>
<dbReference type="InterPro" id="IPR029058">
    <property type="entry name" value="AB_hydrolase_fold"/>
</dbReference>
<dbReference type="AlphaFoldDB" id="A0AAN7ZR03"/>
<dbReference type="Pfam" id="PF08386">
    <property type="entry name" value="Abhydrolase_4"/>
    <property type="match status" value="1"/>
</dbReference>
<gene>
    <name evidence="5" type="ORF">LTR97_000692</name>
</gene>
<dbReference type="EMBL" id="JAVRQU010000001">
    <property type="protein sequence ID" value="KAK5708152.1"/>
    <property type="molecule type" value="Genomic_DNA"/>
</dbReference>
<evidence type="ECO:0000313" key="5">
    <source>
        <dbReference type="EMBL" id="KAK5708152.1"/>
    </source>
</evidence>
<evidence type="ECO:0000259" key="3">
    <source>
        <dbReference type="Pfam" id="PF00561"/>
    </source>
</evidence>
<evidence type="ECO:0008006" key="7">
    <source>
        <dbReference type="Google" id="ProtNLM"/>
    </source>
</evidence>
<evidence type="ECO:0000256" key="1">
    <source>
        <dbReference type="ARBA" id="ARBA00010088"/>
    </source>
</evidence>
<feature type="domain" description="Peptidase S33 tripeptidyl aminopeptidase-like C-terminal" evidence="4">
    <location>
        <begin position="517"/>
        <end position="619"/>
    </location>
</feature>
<dbReference type="PANTHER" id="PTHR43248">
    <property type="entry name" value="2-SUCCINYL-6-HYDROXY-2,4-CYCLOHEXADIENE-1-CARBOXYLATE SYNTHASE"/>
    <property type="match status" value="1"/>
</dbReference>
<sequence>MEKLQPPAWQPTIPAPLVPQRRSVRGRLLFAAICAAVILKSFGSTGNWYSSFTTPSVTVNKEVLPSKLDSANIWDTLPTNPKLEYIPCFEDSLHAPFECARLELPMDYWNGTTDATISLAVIRSPAVVPVTDPSYGGAIRKYTQERLDMRYNADLVVLNPGGPGGSGVGLLLGSAKSVRETVDVVGRKHYDLISFDPRGVQNSAPRVECITNPALDHAWQLRVMEEGVYEASDAAMGRLWSMSIARSASCSLPLPAGEADIKKYVTTASVARDMLEIVERHGEWRETEAKRLITSAKDLPTDLMYKPQEEKIQYWGFSYGTYLGNTFAAMFPDRVGRLIVDGVVDAYNYKKTLWSDNLIDTERDWNGFFYHCARAGFPACALANKTGPTTAQGVSDRVFNITQSLYHNPLPVVSPSPEIVSYSDLKNLIAAANLLSDIEKGDGTRFAELLHAYHDFQCPNTDSATAPLWPLRNRTKGSRVSNQDATTAIACSDGDDQSWLNRTEFEKYAREQAKLSPSVGSIWTSLRLSCIHYSVRPYARFEGPWIANTSHPLLLIGNTADPVTPVIHAINMAKGFTGAVALTQDSSGHCSISTYSNCTVQYVRRYFDTGDLPPVNTTCPADEMPFGPGPDDADGRSLQLLEAKKRHANIAAALHAAGGSLMASTLGSRVAASWFE</sequence>
<reference evidence="5" key="1">
    <citation type="submission" date="2023-08" db="EMBL/GenBank/DDBJ databases">
        <title>Black Yeasts Isolated from many extreme environments.</title>
        <authorList>
            <person name="Coleine C."/>
            <person name="Stajich J.E."/>
            <person name="Selbmann L."/>
        </authorList>
    </citation>
    <scope>NUCLEOTIDE SEQUENCE</scope>
    <source>
        <strain evidence="5">CCFEE 5810</strain>
    </source>
</reference>
<comment type="caution">
    <text evidence="5">The sequence shown here is derived from an EMBL/GenBank/DDBJ whole genome shotgun (WGS) entry which is preliminary data.</text>
</comment>
<proteinExistence type="inferred from homology"/>
<feature type="domain" description="AB hydrolase-1" evidence="3">
    <location>
        <begin position="155"/>
        <end position="348"/>
    </location>
</feature>
<dbReference type="InterPro" id="IPR000073">
    <property type="entry name" value="AB_hydrolase_1"/>
</dbReference>
<dbReference type="GO" id="GO:0016787">
    <property type="term" value="F:hydrolase activity"/>
    <property type="evidence" value="ECO:0007669"/>
    <property type="project" value="UniProtKB-KW"/>
</dbReference>
<protein>
    <recommendedName>
        <fullName evidence="7">Peptidase S33 tripeptidyl aminopeptidase-like C-terminal domain-containing protein</fullName>
    </recommendedName>
</protein>
<comment type="similarity">
    <text evidence="1">Belongs to the peptidase S33 family.</text>
</comment>
<dbReference type="PANTHER" id="PTHR43248:SF25">
    <property type="entry name" value="AB HYDROLASE-1 DOMAIN-CONTAINING PROTEIN-RELATED"/>
    <property type="match status" value="1"/>
</dbReference>
<dbReference type="Pfam" id="PF00561">
    <property type="entry name" value="Abhydrolase_1"/>
    <property type="match status" value="1"/>
</dbReference>
<dbReference type="Proteomes" id="UP001310594">
    <property type="component" value="Unassembled WGS sequence"/>
</dbReference>
<organism evidence="5 6">
    <name type="scientific">Elasticomyces elasticus</name>
    <dbReference type="NCBI Taxonomy" id="574655"/>
    <lineage>
        <taxon>Eukaryota</taxon>
        <taxon>Fungi</taxon>
        <taxon>Dikarya</taxon>
        <taxon>Ascomycota</taxon>
        <taxon>Pezizomycotina</taxon>
        <taxon>Dothideomycetes</taxon>
        <taxon>Dothideomycetidae</taxon>
        <taxon>Mycosphaerellales</taxon>
        <taxon>Teratosphaeriaceae</taxon>
        <taxon>Elasticomyces</taxon>
    </lineage>
</organism>
<evidence type="ECO:0000259" key="4">
    <source>
        <dbReference type="Pfam" id="PF08386"/>
    </source>
</evidence>